<accession>A0A1G2RIL9</accession>
<evidence type="ECO:0000256" key="6">
    <source>
        <dbReference type="SAM" id="Coils"/>
    </source>
</evidence>
<keyword evidence="3" id="KW-0233">DNA recombination</keyword>
<dbReference type="InterPro" id="IPR050639">
    <property type="entry name" value="SSR_resolvase"/>
</dbReference>
<dbReference type="AlphaFoldDB" id="A0A1G2RIL9"/>
<dbReference type="InterPro" id="IPR036162">
    <property type="entry name" value="Resolvase-like_N_sf"/>
</dbReference>
<evidence type="ECO:0000259" key="7">
    <source>
        <dbReference type="PROSITE" id="PS51736"/>
    </source>
</evidence>
<dbReference type="CDD" id="cd00338">
    <property type="entry name" value="Ser_Recombinase"/>
    <property type="match status" value="1"/>
</dbReference>
<evidence type="ECO:0000256" key="1">
    <source>
        <dbReference type="ARBA" id="ARBA00022908"/>
    </source>
</evidence>
<dbReference type="PROSITE" id="PS51736">
    <property type="entry name" value="RECOMBINASES_3"/>
    <property type="match status" value="1"/>
</dbReference>
<dbReference type="GO" id="GO:0000150">
    <property type="term" value="F:DNA strand exchange activity"/>
    <property type="evidence" value="ECO:0007669"/>
    <property type="project" value="InterPro"/>
</dbReference>
<dbReference type="GO" id="GO:0003677">
    <property type="term" value="F:DNA binding"/>
    <property type="evidence" value="ECO:0007669"/>
    <property type="project" value="UniProtKB-KW"/>
</dbReference>
<dbReference type="InterPro" id="IPR006119">
    <property type="entry name" value="Resolv_N"/>
</dbReference>
<evidence type="ECO:0000256" key="3">
    <source>
        <dbReference type="ARBA" id="ARBA00023172"/>
    </source>
</evidence>
<dbReference type="InterPro" id="IPR006118">
    <property type="entry name" value="Recombinase_CS"/>
</dbReference>
<comment type="caution">
    <text evidence="8">The sequence shown here is derived from an EMBL/GenBank/DDBJ whole genome shotgun (WGS) entry which is preliminary data.</text>
</comment>
<dbReference type="PROSITE" id="PS00397">
    <property type="entry name" value="RECOMBINASES_1"/>
    <property type="match status" value="1"/>
</dbReference>
<dbReference type="InterPro" id="IPR025827">
    <property type="entry name" value="Zn_ribbon_recom_dom"/>
</dbReference>
<dbReference type="Proteomes" id="UP000177287">
    <property type="component" value="Unassembled WGS sequence"/>
</dbReference>
<keyword evidence="6" id="KW-0175">Coiled coil</keyword>
<dbReference type="EMBL" id="MHUF01000014">
    <property type="protein sequence ID" value="OHA72696.1"/>
    <property type="molecule type" value="Genomic_DNA"/>
</dbReference>
<evidence type="ECO:0000256" key="4">
    <source>
        <dbReference type="PIRSR" id="PIRSR606118-50"/>
    </source>
</evidence>
<dbReference type="InterPro" id="IPR011109">
    <property type="entry name" value="DNA_bind_recombinase_dom"/>
</dbReference>
<protein>
    <recommendedName>
        <fullName evidence="7">Resolvase/invertase-type recombinase catalytic domain-containing protein</fullName>
    </recommendedName>
</protein>
<evidence type="ECO:0000313" key="8">
    <source>
        <dbReference type="EMBL" id="OHA72696.1"/>
    </source>
</evidence>
<dbReference type="InterPro" id="IPR038109">
    <property type="entry name" value="DNA_bind_recomb_sf"/>
</dbReference>
<keyword evidence="2" id="KW-0238">DNA-binding</keyword>
<dbReference type="PANTHER" id="PTHR30461">
    <property type="entry name" value="DNA-INVERTASE FROM LAMBDOID PROPHAGE"/>
    <property type="match status" value="1"/>
</dbReference>
<feature type="domain" description="Resolvase/invertase-type recombinase catalytic" evidence="7">
    <location>
        <begin position="7"/>
        <end position="155"/>
    </location>
</feature>
<dbReference type="Pfam" id="PF00239">
    <property type="entry name" value="Resolvase"/>
    <property type="match status" value="1"/>
</dbReference>
<feature type="coiled-coil region" evidence="6">
    <location>
        <begin position="376"/>
        <end position="403"/>
    </location>
</feature>
<feature type="active site" description="O-(5'-phospho-DNA)-serine intermediate" evidence="4 5">
    <location>
        <position position="15"/>
    </location>
</feature>
<proteinExistence type="predicted"/>
<dbReference type="Pfam" id="PF07508">
    <property type="entry name" value="Recombinase"/>
    <property type="match status" value="1"/>
</dbReference>
<reference evidence="8 9" key="1">
    <citation type="journal article" date="2016" name="Nat. Commun.">
        <title>Thousands of microbial genomes shed light on interconnected biogeochemical processes in an aquifer system.</title>
        <authorList>
            <person name="Anantharaman K."/>
            <person name="Brown C.T."/>
            <person name="Hug L.A."/>
            <person name="Sharon I."/>
            <person name="Castelle C.J."/>
            <person name="Probst A.J."/>
            <person name="Thomas B.C."/>
            <person name="Singh A."/>
            <person name="Wilkins M.J."/>
            <person name="Karaoz U."/>
            <person name="Brodie E.L."/>
            <person name="Williams K.H."/>
            <person name="Hubbard S.S."/>
            <person name="Banfield J.F."/>
        </authorList>
    </citation>
    <scope>NUCLEOTIDE SEQUENCE [LARGE SCALE GENOMIC DNA]</scope>
</reference>
<evidence type="ECO:0000313" key="9">
    <source>
        <dbReference type="Proteomes" id="UP000177287"/>
    </source>
</evidence>
<evidence type="ECO:0000256" key="5">
    <source>
        <dbReference type="PROSITE-ProRule" id="PRU10137"/>
    </source>
</evidence>
<name>A0A1G2RIL9_9BACT</name>
<sequence length="522" mass="59675">MNNSMPKGIIYCRVSSQDQTHGTSLESQKRACVEYAEKKGIKISRIFVERGESATAANRTELIKVLDYCKEHKGEVSAFIVWKLDRFARNMTDHYGLQAQLLKYGTTLHSVTEEIISEGPIGKMMEAVLAGYAQFENDIRKQRCEGGMLARLREGIRPWGPPIGYTNSKLRKDRRKLVPDQPDTERFLLLQKGLRLYMNGEHTITQLTAESNKWGLNTRTGKPMRKQLWDKILTDKFYAGILVDPWGGEEHRGLHKPMISVEEYERVQAVKRGLSNNATNHRLLYHPDFPLRGTVRCTCGSLLTASWQQGRNKKYARYRCHNATCTQKVGVSKKDLEEKFAAFLTEITPDEKFLQLFERIVLDEWKGQHMTAALEKEHYEKKVAKLKARKQELMEMRANKEISKEDYAEMCDATENQLTGLGIARNEALTNELDLEASIEYANQFIRNVARQWQDLTDPARKMRLQQLVLPEGIAYDKNTGTFCTAVLSPVFKLYHEYKTTESDLVAGAGIAPATSRLCIPL</sequence>
<keyword evidence="1" id="KW-0229">DNA integration</keyword>
<dbReference type="SUPFAM" id="SSF53041">
    <property type="entry name" value="Resolvase-like"/>
    <property type="match status" value="1"/>
</dbReference>
<dbReference type="Pfam" id="PF13408">
    <property type="entry name" value="Zn_ribbon_recom"/>
    <property type="match status" value="1"/>
</dbReference>
<evidence type="ECO:0000256" key="2">
    <source>
        <dbReference type="ARBA" id="ARBA00023125"/>
    </source>
</evidence>
<dbReference type="PANTHER" id="PTHR30461:SF2">
    <property type="entry name" value="SERINE RECOMBINASE PINE-RELATED"/>
    <property type="match status" value="1"/>
</dbReference>
<dbReference type="Gene3D" id="3.40.50.1390">
    <property type="entry name" value="Resolvase, N-terminal catalytic domain"/>
    <property type="match status" value="1"/>
</dbReference>
<dbReference type="Gene3D" id="3.90.1750.20">
    <property type="entry name" value="Putative Large Serine Recombinase, Chain B, Domain 2"/>
    <property type="match status" value="1"/>
</dbReference>
<dbReference type="SMART" id="SM00857">
    <property type="entry name" value="Resolvase"/>
    <property type="match status" value="1"/>
</dbReference>
<gene>
    <name evidence="8" type="ORF">A3A27_02410</name>
</gene>
<dbReference type="GO" id="GO:0015074">
    <property type="term" value="P:DNA integration"/>
    <property type="evidence" value="ECO:0007669"/>
    <property type="project" value="UniProtKB-KW"/>
</dbReference>
<organism evidence="8 9">
    <name type="scientific">Candidatus Wildermuthbacteria bacterium RIFCSPLOWO2_01_FULL_47_18</name>
    <dbReference type="NCBI Taxonomy" id="1802460"/>
    <lineage>
        <taxon>Bacteria</taxon>
        <taxon>Candidatus Wildermuthiibacteriota</taxon>
    </lineage>
</organism>
<feature type="non-terminal residue" evidence="8">
    <location>
        <position position="522"/>
    </location>
</feature>